<dbReference type="RefSeq" id="WP_343878308.1">
    <property type="nucleotide sequence ID" value="NZ_BAAAIJ010000013.1"/>
</dbReference>
<evidence type="ECO:0000256" key="1">
    <source>
        <dbReference type="SAM" id="MobiDB-lite"/>
    </source>
</evidence>
<name>A0ABW4Q7V7_9MICC</name>
<organism evidence="2 3">
    <name type="scientific">Arthrobacter flavus</name>
    <dbReference type="NCBI Taxonomy" id="95172"/>
    <lineage>
        <taxon>Bacteria</taxon>
        <taxon>Bacillati</taxon>
        <taxon>Actinomycetota</taxon>
        <taxon>Actinomycetes</taxon>
        <taxon>Micrococcales</taxon>
        <taxon>Micrococcaceae</taxon>
        <taxon>Arthrobacter</taxon>
    </lineage>
</organism>
<comment type="caution">
    <text evidence="2">The sequence shown here is derived from an EMBL/GenBank/DDBJ whole genome shotgun (WGS) entry which is preliminary data.</text>
</comment>
<accession>A0ABW4Q7V7</accession>
<sequence>MNHALHTLVNAQLNGAQRDGSPNHVPDLELWFEDDPYSVDNSFEPLPLDLSDLPRAEVSALCDRAFQEMNEEFPRFGATEDYERLRGELDRRSKEPARKVLSDLG</sequence>
<dbReference type="Proteomes" id="UP001597307">
    <property type="component" value="Unassembled WGS sequence"/>
</dbReference>
<feature type="region of interest" description="Disordered" evidence="1">
    <location>
        <begin position="1"/>
        <end position="21"/>
    </location>
</feature>
<proteinExistence type="predicted"/>
<evidence type="ECO:0000313" key="2">
    <source>
        <dbReference type="EMBL" id="MFD1846819.1"/>
    </source>
</evidence>
<gene>
    <name evidence="2" type="ORF">ACFSFX_09435</name>
</gene>
<dbReference type="EMBL" id="JBHUGA010000030">
    <property type="protein sequence ID" value="MFD1846819.1"/>
    <property type="molecule type" value="Genomic_DNA"/>
</dbReference>
<protein>
    <submittedName>
        <fullName evidence="2">Uncharacterized protein</fullName>
    </submittedName>
</protein>
<reference evidence="3" key="1">
    <citation type="journal article" date="2019" name="Int. J. Syst. Evol. Microbiol.">
        <title>The Global Catalogue of Microorganisms (GCM) 10K type strain sequencing project: providing services to taxonomists for standard genome sequencing and annotation.</title>
        <authorList>
            <consortium name="The Broad Institute Genomics Platform"/>
            <consortium name="The Broad Institute Genome Sequencing Center for Infectious Disease"/>
            <person name="Wu L."/>
            <person name="Ma J."/>
        </authorList>
    </citation>
    <scope>NUCLEOTIDE SEQUENCE [LARGE SCALE GENOMIC DNA]</scope>
    <source>
        <strain evidence="3">JCM 11496</strain>
    </source>
</reference>
<keyword evidence="3" id="KW-1185">Reference proteome</keyword>
<evidence type="ECO:0000313" key="3">
    <source>
        <dbReference type="Proteomes" id="UP001597307"/>
    </source>
</evidence>